<protein>
    <submittedName>
        <fullName evidence="1">Uncharacterized protein</fullName>
    </submittedName>
</protein>
<dbReference type="EMBL" id="CP182909">
    <property type="protein sequence ID" value="XPM62725.1"/>
    <property type="molecule type" value="Genomic_DNA"/>
</dbReference>
<name>A0ACD5GPH2_9CYAN</name>
<evidence type="ECO:0000313" key="2">
    <source>
        <dbReference type="Proteomes" id="UP000095472"/>
    </source>
</evidence>
<sequence>MRLCWQQGRRELGIRSWGLGKKRMGGGGMGGWGDGRMGGWEDGGMGGWGNEDELAIVLDIYSQYRHSACKLCEQANSFPYSARGCTEASQRTRLNGI</sequence>
<dbReference type="Proteomes" id="UP000095472">
    <property type="component" value="Chromosome"/>
</dbReference>
<organism evidence="1 2">
    <name type="scientific">Desertifilum tharense IPPAS B-1220</name>
    <dbReference type="NCBI Taxonomy" id="1781255"/>
    <lineage>
        <taxon>Bacteria</taxon>
        <taxon>Bacillati</taxon>
        <taxon>Cyanobacteriota</taxon>
        <taxon>Cyanophyceae</taxon>
        <taxon>Desertifilales</taxon>
        <taxon>Desertifilaceae</taxon>
        <taxon>Desertifilum</taxon>
    </lineage>
</organism>
<proteinExistence type="predicted"/>
<gene>
    <name evidence="1" type="ORF">BH720_024425</name>
</gene>
<reference evidence="1 2" key="1">
    <citation type="journal article" date="2016" name="Genome Announc.">
        <title>Draft Genome Sequence of the Thermotolerant Cyanobacterium Desertifilum sp. IPPAS B-1220.</title>
        <authorList>
            <person name="Mironov K.S."/>
            <person name="Sinetova M.A."/>
            <person name="Bolatkhan K."/>
            <person name="Zayadan B.K."/>
            <person name="Ustinova V.V."/>
            <person name="Kupriyanova E.V."/>
            <person name="Skrypnik A.N."/>
            <person name="Gogoleva N.E."/>
            <person name="Gogolev Y.V."/>
            <person name="Los D.A."/>
        </authorList>
    </citation>
    <scope>NUCLEOTIDE SEQUENCE [LARGE SCALE GENOMIC DNA]</scope>
    <source>
        <strain evidence="1 2">IPPAS B-1220</strain>
    </source>
</reference>
<evidence type="ECO:0000313" key="1">
    <source>
        <dbReference type="EMBL" id="XPM62725.1"/>
    </source>
</evidence>
<keyword evidence="2" id="KW-1185">Reference proteome</keyword>
<accession>A0ACD5GPH2</accession>